<dbReference type="EMBL" id="MDYQ01000037">
    <property type="protein sequence ID" value="PRP85920.1"/>
    <property type="molecule type" value="Genomic_DNA"/>
</dbReference>
<evidence type="ECO:0000313" key="1">
    <source>
        <dbReference type="EMBL" id="PRP85920.1"/>
    </source>
</evidence>
<name>A0A2P6NPN2_9EUKA</name>
<reference evidence="1 2" key="1">
    <citation type="journal article" date="2018" name="Genome Biol. Evol.">
        <title>Multiple Roots of Fruiting Body Formation in Amoebozoa.</title>
        <authorList>
            <person name="Hillmann F."/>
            <person name="Forbes G."/>
            <person name="Novohradska S."/>
            <person name="Ferling I."/>
            <person name="Riege K."/>
            <person name="Groth M."/>
            <person name="Westermann M."/>
            <person name="Marz M."/>
            <person name="Spaller T."/>
            <person name="Winckler T."/>
            <person name="Schaap P."/>
            <person name="Glockner G."/>
        </authorList>
    </citation>
    <scope>NUCLEOTIDE SEQUENCE [LARGE SCALE GENOMIC DNA]</scope>
    <source>
        <strain evidence="1 2">Jena</strain>
    </source>
</reference>
<comment type="caution">
    <text evidence="1">The sequence shown here is derived from an EMBL/GenBank/DDBJ whole genome shotgun (WGS) entry which is preliminary data.</text>
</comment>
<sequence length="326" mass="35211">MITRSARSQLHLNYKYNPTLLISLTGPQSITELVNEVPEPMVLLSPRVASAVHLPDRAVTFGDTQCTVRNAQSNLQEQELHNVASIGTTSILILGGSRGCGLAGGHHVTLLLRNVEQFTESNVMADAASKGLVTLCQGDATVSDDIIRALKVASEHGPVTTINTSIGGVPSFQWFPPAFINDHNDLCTETASILIPIVTPLYPTLGSSSILMKAPHADKLAMDRLYYDAAGWTWPAEQDDPSPSLWNEERRHRVAGSTLKELIVVRPSLLTTGTFGEGLTGDYLVSRKSVGAFIVGECVSSTYGGSGQISHRLELRHKPEMSELTE</sequence>
<accession>A0A2P6NPN2</accession>
<dbReference type="OrthoDB" id="63935at2759"/>
<dbReference type="InParanoid" id="A0A2P6NPN2"/>
<dbReference type="Proteomes" id="UP000241769">
    <property type="component" value="Unassembled WGS sequence"/>
</dbReference>
<gene>
    <name evidence="1" type="ORF">PROFUN_06042</name>
</gene>
<organism evidence="1 2">
    <name type="scientific">Planoprotostelium fungivorum</name>
    <dbReference type="NCBI Taxonomy" id="1890364"/>
    <lineage>
        <taxon>Eukaryota</taxon>
        <taxon>Amoebozoa</taxon>
        <taxon>Evosea</taxon>
        <taxon>Variosea</taxon>
        <taxon>Cavosteliida</taxon>
        <taxon>Cavosteliaceae</taxon>
        <taxon>Planoprotostelium</taxon>
    </lineage>
</organism>
<evidence type="ECO:0000313" key="2">
    <source>
        <dbReference type="Proteomes" id="UP000241769"/>
    </source>
</evidence>
<protein>
    <recommendedName>
        <fullName evidence="3">NAD(P)-binding domain-containing protein</fullName>
    </recommendedName>
</protein>
<dbReference type="AlphaFoldDB" id="A0A2P6NPN2"/>
<proteinExistence type="predicted"/>
<keyword evidence="2" id="KW-1185">Reference proteome</keyword>
<evidence type="ECO:0008006" key="3">
    <source>
        <dbReference type="Google" id="ProtNLM"/>
    </source>
</evidence>